<dbReference type="AlphaFoldDB" id="A0A931F6J1"/>
<dbReference type="InterPro" id="IPR000428">
    <property type="entry name" value="Cu-bd"/>
</dbReference>
<dbReference type="SUPFAM" id="SSF55008">
    <property type="entry name" value="HMA, heavy metal-associated domain"/>
    <property type="match status" value="1"/>
</dbReference>
<evidence type="ECO:0000313" key="2">
    <source>
        <dbReference type="EMBL" id="MBF8435641.1"/>
    </source>
</evidence>
<proteinExistence type="predicted"/>
<dbReference type="EMBL" id="JADPIE010000001">
    <property type="protein sequence ID" value="MBF8435641.1"/>
    <property type="molecule type" value="Genomic_DNA"/>
</dbReference>
<dbReference type="CDD" id="cd00371">
    <property type="entry name" value="HMA"/>
    <property type="match status" value="1"/>
</dbReference>
<gene>
    <name evidence="2" type="ORF">I0Q91_00985</name>
</gene>
<reference evidence="2" key="1">
    <citation type="submission" date="2020-11" db="EMBL/GenBank/DDBJ databases">
        <title>Halonatronomonas betainensis gen. nov., sp. nov. a novel haloalkaliphilic representative of the family Halanaerobiacae capable of betaine degradation.</title>
        <authorList>
            <person name="Boltyanskaya Y."/>
            <person name="Kevbrin V."/>
            <person name="Detkova E."/>
            <person name="Grouzdev D.S."/>
            <person name="Koziaeva V."/>
            <person name="Zhilina T."/>
        </authorList>
    </citation>
    <scope>NUCLEOTIDE SEQUENCE</scope>
    <source>
        <strain evidence="2">Z-7014</strain>
    </source>
</reference>
<dbReference type="GO" id="GO:0006825">
    <property type="term" value="P:copper ion transport"/>
    <property type="evidence" value="ECO:0007669"/>
    <property type="project" value="InterPro"/>
</dbReference>
<protein>
    <submittedName>
        <fullName evidence="2">Heavy-metal-associated domain-containing protein</fullName>
    </submittedName>
</protein>
<comment type="caution">
    <text evidence="2">The sequence shown here is derived from an EMBL/GenBank/DDBJ whole genome shotgun (WGS) entry which is preliminary data.</text>
</comment>
<organism evidence="2 3">
    <name type="scientific">Halonatronomonas betaini</name>
    <dbReference type="NCBI Taxonomy" id="2778430"/>
    <lineage>
        <taxon>Bacteria</taxon>
        <taxon>Bacillati</taxon>
        <taxon>Bacillota</taxon>
        <taxon>Clostridia</taxon>
        <taxon>Halanaerobiales</taxon>
        <taxon>Halarsenatibacteraceae</taxon>
        <taxon>Halonatronomonas</taxon>
    </lineage>
</organism>
<dbReference type="GO" id="GO:0005507">
    <property type="term" value="F:copper ion binding"/>
    <property type="evidence" value="ECO:0007669"/>
    <property type="project" value="InterPro"/>
</dbReference>
<dbReference type="InterPro" id="IPR006121">
    <property type="entry name" value="HMA_dom"/>
</dbReference>
<name>A0A931F6J1_9FIRM</name>
<dbReference type="Pfam" id="PF00403">
    <property type="entry name" value="HMA"/>
    <property type="match status" value="1"/>
</dbReference>
<dbReference type="InterPro" id="IPR036163">
    <property type="entry name" value="HMA_dom_sf"/>
</dbReference>
<evidence type="ECO:0000259" key="1">
    <source>
        <dbReference type="PROSITE" id="PS50846"/>
    </source>
</evidence>
<dbReference type="PROSITE" id="PS50846">
    <property type="entry name" value="HMA_2"/>
    <property type="match status" value="1"/>
</dbReference>
<dbReference type="Proteomes" id="UP000621436">
    <property type="component" value="Unassembled WGS sequence"/>
</dbReference>
<keyword evidence="3" id="KW-1185">Reference proteome</keyword>
<evidence type="ECO:0000313" key="3">
    <source>
        <dbReference type="Proteomes" id="UP000621436"/>
    </source>
</evidence>
<accession>A0A931F6J1</accession>
<feature type="domain" description="HMA" evidence="1">
    <location>
        <begin position="1"/>
        <end position="66"/>
    </location>
</feature>
<dbReference type="Gene3D" id="3.30.70.100">
    <property type="match status" value="1"/>
</dbReference>
<sequence>MEKTVIVKGMTCEHCAGRVKNELEKIDGVLSADVSADADNAIIQLEEEVDYGLLRKAVEKAGYNFVEIN</sequence>
<dbReference type="RefSeq" id="WP_270452284.1">
    <property type="nucleotide sequence ID" value="NZ_JADPIE010000001.1"/>
</dbReference>
<dbReference type="PRINTS" id="PR00944">
    <property type="entry name" value="CUEXPORT"/>
</dbReference>